<reference evidence="6" key="1">
    <citation type="journal article" date="2014" name="Proc. Natl. Acad. Sci. U.S.A.">
        <title>Extensive sampling of basidiomycete genomes demonstrates inadequacy of the white-rot/brown-rot paradigm for wood decay fungi.</title>
        <authorList>
            <person name="Riley R."/>
            <person name="Salamov A.A."/>
            <person name="Brown D.W."/>
            <person name="Nagy L.G."/>
            <person name="Floudas D."/>
            <person name="Held B.W."/>
            <person name="Levasseur A."/>
            <person name="Lombard V."/>
            <person name="Morin E."/>
            <person name="Otillar R."/>
            <person name="Lindquist E.A."/>
            <person name="Sun H."/>
            <person name="LaButti K.M."/>
            <person name="Schmutz J."/>
            <person name="Jabbour D."/>
            <person name="Luo H."/>
            <person name="Baker S.E."/>
            <person name="Pisabarro A.G."/>
            <person name="Walton J.D."/>
            <person name="Blanchette R.A."/>
            <person name="Henrissat B."/>
            <person name="Martin F."/>
            <person name="Cullen D."/>
            <person name="Hibbett D.S."/>
            <person name="Grigoriev I.V."/>
        </authorList>
    </citation>
    <scope>NUCLEOTIDE SEQUENCE [LARGE SCALE GENOMIC DNA]</scope>
    <source>
        <strain evidence="6">FD-172 SS1</strain>
    </source>
</reference>
<organism evidence="5 6">
    <name type="scientific">Botryobasidium botryosum (strain FD-172 SS1)</name>
    <dbReference type="NCBI Taxonomy" id="930990"/>
    <lineage>
        <taxon>Eukaryota</taxon>
        <taxon>Fungi</taxon>
        <taxon>Dikarya</taxon>
        <taxon>Basidiomycota</taxon>
        <taxon>Agaricomycotina</taxon>
        <taxon>Agaricomycetes</taxon>
        <taxon>Cantharellales</taxon>
        <taxon>Botryobasidiaceae</taxon>
        <taxon>Botryobasidium</taxon>
    </lineage>
</organism>
<protein>
    <submittedName>
        <fullName evidence="5">Uncharacterized protein</fullName>
    </submittedName>
</protein>
<feature type="repeat" description="ANK" evidence="3">
    <location>
        <begin position="57"/>
        <end position="78"/>
    </location>
</feature>
<dbReference type="STRING" id="930990.A0A067MDU6"/>
<evidence type="ECO:0000256" key="1">
    <source>
        <dbReference type="ARBA" id="ARBA00022737"/>
    </source>
</evidence>
<dbReference type="Pfam" id="PF12796">
    <property type="entry name" value="Ank_2"/>
    <property type="match status" value="1"/>
</dbReference>
<dbReference type="InterPro" id="IPR002110">
    <property type="entry name" value="Ankyrin_rpt"/>
</dbReference>
<keyword evidence="6" id="KW-1185">Reference proteome</keyword>
<evidence type="ECO:0000256" key="4">
    <source>
        <dbReference type="SAM" id="MobiDB-lite"/>
    </source>
</evidence>
<dbReference type="EMBL" id="KL198047">
    <property type="protein sequence ID" value="KDQ12845.1"/>
    <property type="molecule type" value="Genomic_DNA"/>
</dbReference>
<proteinExistence type="predicted"/>
<dbReference type="GO" id="GO:0005634">
    <property type="term" value="C:nucleus"/>
    <property type="evidence" value="ECO:0007669"/>
    <property type="project" value="TreeGrafter"/>
</dbReference>
<dbReference type="Gene3D" id="1.25.40.20">
    <property type="entry name" value="Ankyrin repeat-containing domain"/>
    <property type="match status" value="1"/>
</dbReference>
<gene>
    <name evidence="5" type="ORF">BOTBODRAFT_56404</name>
</gene>
<sequence length="207" mass="21627">MAADTTPPATAPTTAPTPTEEAREELLLSCRYGDLDDVQAFVASFGPSALGEIRDENGNTVLHMVAGNGHLELLDYLLPLVPPSLLSTPNASLSTPLHWATLNTHLDIAKHLVQHPAGPGASLIDIKNAAGRSPLGEAALAEWDEGTRWFLEVMNIDDGAVAQSEVQNADAEVEAETSGTGEAFGTHETSKDVGTLGEGVANLNVQG</sequence>
<feature type="region of interest" description="Disordered" evidence="4">
    <location>
        <begin position="176"/>
        <end position="199"/>
    </location>
</feature>
<dbReference type="SMART" id="SM00248">
    <property type="entry name" value="ANK"/>
    <property type="match status" value="2"/>
</dbReference>
<dbReference type="PANTHER" id="PTHR24193">
    <property type="entry name" value="ANKYRIN REPEAT PROTEIN"/>
    <property type="match status" value="1"/>
</dbReference>
<evidence type="ECO:0000256" key="2">
    <source>
        <dbReference type="ARBA" id="ARBA00023043"/>
    </source>
</evidence>
<dbReference type="PROSITE" id="PS50088">
    <property type="entry name" value="ANK_REPEAT"/>
    <property type="match status" value="1"/>
</dbReference>
<dbReference type="FunCoup" id="A0A067MDU6">
    <property type="interactions" value="29"/>
</dbReference>
<evidence type="ECO:0000313" key="6">
    <source>
        <dbReference type="Proteomes" id="UP000027195"/>
    </source>
</evidence>
<dbReference type="InterPro" id="IPR036770">
    <property type="entry name" value="Ankyrin_rpt-contain_sf"/>
</dbReference>
<dbReference type="GO" id="GO:0045944">
    <property type="term" value="P:positive regulation of transcription by RNA polymerase II"/>
    <property type="evidence" value="ECO:0007669"/>
    <property type="project" value="TreeGrafter"/>
</dbReference>
<dbReference type="SUPFAM" id="SSF48403">
    <property type="entry name" value="Ankyrin repeat"/>
    <property type="match status" value="1"/>
</dbReference>
<name>A0A067MDU6_BOTB1</name>
<dbReference type="AlphaFoldDB" id="A0A067MDU6"/>
<dbReference type="OrthoDB" id="10057496at2759"/>
<dbReference type="HOGENOM" id="CLU_000134_20_0_1"/>
<dbReference type="PROSITE" id="PS50297">
    <property type="entry name" value="ANK_REP_REGION"/>
    <property type="match status" value="1"/>
</dbReference>
<dbReference type="PANTHER" id="PTHR24193:SF121">
    <property type="entry name" value="ADA2A-CONTAINING COMPLEX COMPONENT 3, ISOFORM D"/>
    <property type="match status" value="1"/>
</dbReference>
<dbReference type="InterPro" id="IPR050663">
    <property type="entry name" value="Ankyrin-SOCS_Box"/>
</dbReference>
<keyword evidence="2 3" id="KW-0040">ANK repeat</keyword>
<feature type="compositionally biased region" description="Low complexity" evidence="4">
    <location>
        <begin position="1"/>
        <end position="19"/>
    </location>
</feature>
<dbReference type="InParanoid" id="A0A067MDU6"/>
<evidence type="ECO:0000313" key="5">
    <source>
        <dbReference type="EMBL" id="KDQ12845.1"/>
    </source>
</evidence>
<accession>A0A067MDU6</accession>
<keyword evidence="1" id="KW-0677">Repeat</keyword>
<evidence type="ECO:0000256" key="3">
    <source>
        <dbReference type="PROSITE-ProRule" id="PRU00023"/>
    </source>
</evidence>
<dbReference type="GO" id="GO:0000976">
    <property type="term" value="F:transcription cis-regulatory region binding"/>
    <property type="evidence" value="ECO:0007669"/>
    <property type="project" value="TreeGrafter"/>
</dbReference>
<dbReference type="Proteomes" id="UP000027195">
    <property type="component" value="Unassembled WGS sequence"/>
</dbReference>
<feature type="region of interest" description="Disordered" evidence="4">
    <location>
        <begin position="1"/>
        <end position="22"/>
    </location>
</feature>